<evidence type="ECO:0000313" key="2">
    <source>
        <dbReference type="Proteomes" id="UP000261111"/>
    </source>
</evidence>
<dbReference type="Proteomes" id="UP000261111">
    <property type="component" value="Unassembled WGS sequence"/>
</dbReference>
<organism evidence="1 2">
    <name type="scientific">Hungatella hathewayi</name>
    <dbReference type="NCBI Taxonomy" id="154046"/>
    <lineage>
        <taxon>Bacteria</taxon>
        <taxon>Bacillati</taxon>
        <taxon>Bacillota</taxon>
        <taxon>Clostridia</taxon>
        <taxon>Lachnospirales</taxon>
        <taxon>Lachnospiraceae</taxon>
        <taxon>Hungatella</taxon>
    </lineage>
</organism>
<dbReference type="AlphaFoldDB" id="A0A3E2WNU6"/>
<comment type="caution">
    <text evidence="1">The sequence shown here is derived from an EMBL/GenBank/DDBJ whole genome shotgun (WGS) entry which is preliminary data.</text>
</comment>
<protein>
    <submittedName>
        <fullName evidence="1">Uncharacterized protein</fullName>
    </submittedName>
</protein>
<name>A0A3E2WNU6_9FIRM</name>
<reference evidence="1 2" key="1">
    <citation type="submission" date="2018-08" db="EMBL/GenBank/DDBJ databases">
        <title>A genome reference for cultivated species of the human gut microbiota.</title>
        <authorList>
            <person name="Zou Y."/>
            <person name="Xue W."/>
            <person name="Luo G."/>
        </authorList>
    </citation>
    <scope>NUCLEOTIDE SEQUENCE [LARGE SCALE GENOMIC DNA]</scope>
    <source>
        <strain evidence="1 2">AF19-21</strain>
    </source>
</reference>
<dbReference type="RefSeq" id="WP_117441105.1">
    <property type="nucleotide sequence ID" value="NZ_QVIA01000020.1"/>
</dbReference>
<evidence type="ECO:0000313" key="1">
    <source>
        <dbReference type="EMBL" id="RGC28343.1"/>
    </source>
</evidence>
<dbReference type="EMBL" id="QVIA01000020">
    <property type="protein sequence ID" value="RGC28343.1"/>
    <property type="molecule type" value="Genomic_DNA"/>
</dbReference>
<accession>A0A3E2WNU6</accession>
<gene>
    <name evidence="1" type="ORF">DWX41_16585</name>
</gene>
<proteinExistence type="predicted"/>
<dbReference type="GeneID" id="93336416"/>
<sequence>MPAVADVLQTAYTLLLDVFASFGYSASDPPSILISTGAASAAPIIIRYTLCLPVDAAEFSKAKNAQFWKLPGYNWEPENDSTLSAEYASVTEAMS</sequence>